<accession>A0A1I7ME12</accession>
<feature type="region of interest" description="Disordered" evidence="1">
    <location>
        <begin position="89"/>
        <end position="108"/>
    </location>
</feature>
<feature type="compositionally biased region" description="Basic and acidic residues" evidence="1">
    <location>
        <begin position="1"/>
        <end position="10"/>
    </location>
</feature>
<reference evidence="2 3" key="1">
    <citation type="submission" date="2016-10" db="EMBL/GenBank/DDBJ databases">
        <authorList>
            <person name="de Groot N.N."/>
        </authorList>
    </citation>
    <scope>NUCLEOTIDE SEQUENCE [LARGE SCALE GENOMIC DNA]</scope>
    <source>
        <strain evidence="2 3">CGMCC 1.7054</strain>
    </source>
</reference>
<evidence type="ECO:0000256" key="1">
    <source>
        <dbReference type="SAM" id="MobiDB-lite"/>
    </source>
</evidence>
<keyword evidence="3" id="KW-1185">Reference proteome</keyword>
<feature type="region of interest" description="Disordered" evidence="1">
    <location>
        <begin position="1"/>
        <end position="41"/>
    </location>
</feature>
<protein>
    <submittedName>
        <fullName evidence="2">Uncharacterized protein</fullName>
    </submittedName>
</protein>
<name>A0A1I7ME12_9MICC</name>
<dbReference type="STRING" id="574650.SAMN04487966_101191"/>
<dbReference type="AlphaFoldDB" id="A0A1I7ME12"/>
<proteinExistence type="predicted"/>
<dbReference type="RefSeq" id="WP_245760504.1">
    <property type="nucleotide sequence ID" value="NZ_FPCG01000001.1"/>
</dbReference>
<sequence length="108" mass="12393">MAHVDKDQTRKHAQFTSHPGSSHGVAPEHESERTHPLVHDNTGLSPWYRFLWRLKYIGFDIYSTASRQPGINPREQLRKERAQKVARAYRARGEQPPASVRHAIGLDT</sequence>
<feature type="compositionally biased region" description="Basic and acidic residues" evidence="1">
    <location>
        <begin position="26"/>
        <end position="38"/>
    </location>
</feature>
<dbReference type="Proteomes" id="UP000198881">
    <property type="component" value="Unassembled WGS sequence"/>
</dbReference>
<organism evidence="2 3">
    <name type="scientific">Micrococcus terreus</name>
    <dbReference type="NCBI Taxonomy" id="574650"/>
    <lineage>
        <taxon>Bacteria</taxon>
        <taxon>Bacillati</taxon>
        <taxon>Actinomycetota</taxon>
        <taxon>Actinomycetes</taxon>
        <taxon>Micrococcales</taxon>
        <taxon>Micrococcaceae</taxon>
        <taxon>Micrococcus</taxon>
    </lineage>
</organism>
<gene>
    <name evidence="2" type="ORF">SAMN04487966_101191</name>
</gene>
<evidence type="ECO:0000313" key="2">
    <source>
        <dbReference type="EMBL" id="SFV20174.1"/>
    </source>
</evidence>
<dbReference type="EMBL" id="FPCG01000001">
    <property type="protein sequence ID" value="SFV20174.1"/>
    <property type="molecule type" value="Genomic_DNA"/>
</dbReference>
<evidence type="ECO:0000313" key="3">
    <source>
        <dbReference type="Proteomes" id="UP000198881"/>
    </source>
</evidence>